<evidence type="ECO:0000313" key="1">
    <source>
        <dbReference type="EMBL" id="XDS44923.1"/>
    </source>
</evidence>
<gene>
    <name evidence="1" type="ORF">QN215_01985</name>
</gene>
<dbReference type="AlphaFoldDB" id="A0AB39U7W2"/>
<dbReference type="EMBL" id="CP129674">
    <property type="protein sequence ID" value="XDS44923.1"/>
    <property type="molecule type" value="Genomic_DNA"/>
</dbReference>
<sequence>MSEKTGLLMSMQRRNESIARFKARLNKKTETKNPEILQICESDRFVLSSDQERDPGSIRASICGLPST</sequence>
<organism evidence="1">
    <name type="scientific">Bifidobacterium aquikefiricola</name>
    <dbReference type="NCBI Taxonomy" id="3059038"/>
    <lineage>
        <taxon>Bacteria</taxon>
        <taxon>Bacillati</taxon>
        <taxon>Actinomycetota</taxon>
        <taxon>Actinomycetes</taxon>
        <taxon>Bifidobacteriales</taxon>
        <taxon>Bifidobacteriaceae</taxon>
        <taxon>Bifidobacterium</taxon>
    </lineage>
</organism>
<protein>
    <submittedName>
        <fullName evidence="1">Uncharacterized protein</fullName>
    </submittedName>
</protein>
<reference evidence="1" key="1">
    <citation type="submission" date="2023-07" db="EMBL/GenBank/DDBJ databases">
        <title>Bifidobacterium aquikefiriaerophilum sp. nov. and Bifidobacterium eccum sp. nov., isolated from water kefir.</title>
        <authorList>
            <person name="Breselge S."/>
            <person name="Bellassi P."/>
            <person name="Barcenilla C."/>
            <person name="Alvarez-Ordonez A."/>
            <person name="Morelli L."/>
            <person name="Cotter P.D."/>
        </authorList>
    </citation>
    <scope>NUCLEOTIDE SEQUENCE</scope>
    <source>
        <strain evidence="1">WK041_4_12</strain>
    </source>
</reference>
<dbReference type="KEGG" id="baqk:QN215_01985"/>
<dbReference type="RefSeq" id="WP_369344470.1">
    <property type="nucleotide sequence ID" value="NZ_CP129674.1"/>
</dbReference>
<proteinExistence type="predicted"/>
<accession>A0AB39U7W2</accession>
<name>A0AB39U7W2_9BIFI</name>